<dbReference type="CDD" id="cd00077">
    <property type="entry name" value="HDc"/>
    <property type="match status" value="1"/>
</dbReference>
<dbReference type="RefSeq" id="WP_116224859.1">
    <property type="nucleotide sequence ID" value="NZ_AP018437.1"/>
</dbReference>
<dbReference type="Proteomes" id="UP000256388">
    <property type="component" value="Unassembled WGS sequence"/>
</dbReference>
<proteinExistence type="predicted"/>
<dbReference type="Gene3D" id="1.10.3210.10">
    <property type="entry name" value="Hypothetical protein af1432"/>
    <property type="match status" value="1"/>
</dbReference>
<dbReference type="Gene3D" id="3.40.50.2300">
    <property type="match status" value="1"/>
</dbReference>
<evidence type="ECO:0000313" key="6">
    <source>
        <dbReference type="Proteomes" id="UP000256388"/>
    </source>
</evidence>
<dbReference type="CDD" id="cd17538">
    <property type="entry name" value="REC_D1_PleD-like"/>
    <property type="match status" value="1"/>
</dbReference>
<evidence type="ECO:0000259" key="3">
    <source>
        <dbReference type="PROSITE" id="PS50110"/>
    </source>
</evidence>
<dbReference type="SMART" id="SM00471">
    <property type="entry name" value="HDc"/>
    <property type="match status" value="1"/>
</dbReference>
<gene>
    <name evidence="5" type="ORF">DFR64_1636</name>
</gene>
<dbReference type="PANTHER" id="PTHR45228">
    <property type="entry name" value="CYCLIC DI-GMP PHOSPHODIESTERASE TM_0186-RELATED"/>
    <property type="match status" value="1"/>
</dbReference>
<evidence type="ECO:0000313" key="5">
    <source>
        <dbReference type="EMBL" id="REG11744.1"/>
    </source>
</evidence>
<dbReference type="EMBL" id="QUMS01000001">
    <property type="protein sequence ID" value="REG11744.1"/>
    <property type="molecule type" value="Genomic_DNA"/>
</dbReference>
<keyword evidence="2" id="KW-0175">Coiled coil</keyword>
<dbReference type="OrthoDB" id="9804863at2"/>
<dbReference type="AlphaFoldDB" id="A0A347ZQX1"/>
<dbReference type="PANTHER" id="PTHR45228:SF1">
    <property type="entry name" value="CYCLIC DI-GMP PHOSPHODIESTERASE TM_0186"/>
    <property type="match status" value="1"/>
</dbReference>
<sequence>MEKTPTILIIDDDPIVRTSLNALLSTEPYELVFAEDGVSGLAAAAKILPDVILLDVMMPGMDGFEVCRRLRENEDLAEVPVLIITTLDDRESRLNGIKAGADDYLPKPFDRLELVARLQSIIRLNRYRKIAEQRQELEELNNELLISYDKTIEGWSKALDLRDKETEGHTQRVTEKTMYLAHAMGLPEDFIKSHIWRGCLLHDVGKLGIPDSILLKEGPLTCEEWAVMRRHPVLAYEWLKAIPFLEPAMDIPYCHHEKWDGNGYPRGLKGEEIPIAARLFAIIDVWDAITSDRPYRKAMSREEAVAHILAQSGKHFDPQIVQLFMDNIGFI</sequence>
<keyword evidence="1" id="KW-0597">Phosphoprotein</keyword>
<accession>A0A347ZQX1</accession>
<protein>
    <submittedName>
        <fullName evidence="5">Putative two-component system response regulator</fullName>
    </submittedName>
</protein>
<reference evidence="5 6" key="1">
    <citation type="submission" date="2018-08" db="EMBL/GenBank/DDBJ databases">
        <title>Genomic Encyclopedia of Type Strains, Phase IV (KMG-IV): sequencing the most valuable type-strain genomes for metagenomic binning, comparative biology and taxonomic classification.</title>
        <authorList>
            <person name="Goeker M."/>
        </authorList>
    </citation>
    <scope>NUCLEOTIDE SEQUENCE [LARGE SCALE GENOMIC DNA]</scope>
    <source>
        <strain evidence="5 6">DSM 23923</strain>
    </source>
</reference>
<dbReference type="InterPro" id="IPR011006">
    <property type="entry name" value="CheY-like_superfamily"/>
</dbReference>
<feature type="domain" description="Response regulatory" evidence="3">
    <location>
        <begin position="6"/>
        <end position="122"/>
    </location>
</feature>
<dbReference type="InterPro" id="IPR052020">
    <property type="entry name" value="Cyclic_di-GMP/3'3'-cGAMP_PDE"/>
</dbReference>
<dbReference type="InterPro" id="IPR001789">
    <property type="entry name" value="Sig_transdc_resp-reg_receiver"/>
</dbReference>
<feature type="domain" description="HD-GYP" evidence="4">
    <location>
        <begin position="144"/>
        <end position="331"/>
    </location>
</feature>
<dbReference type="InterPro" id="IPR003607">
    <property type="entry name" value="HD/PDEase_dom"/>
</dbReference>
<organism evidence="5 6">
    <name type="scientific">Pelolinea submarina</name>
    <dbReference type="NCBI Taxonomy" id="913107"/>
    <lineage>
        <taxon>Bacteria</taxon>
        <taxon>Bacillati</taxon>
        <taxon>Chloroflexota</taxon>
        <taxon>Anaerolineae</taxon>
        <taxon>Anaerolineales</taxon>
        <taxon>Anaerolineaceae</taxon>
        <taxon>Pelolinea</taxon>
    </lineage>
</organism>
<dbReference type="PROSITE" id="PS50110">
    <property type="entry name" value="RESPONSE_REGULATORY"/>
    <property type="match status" value="1"/>
</dbReference>
<evidence type="ECO:0000259" key="4">
    <source>
        <dbReference type="PROSITE" id="PS51832"/>
    </source>
</evidence>
<dbReference type="SUPFAM" id="SSF52172">
    <property type="entry name" value="CheY-like"/>
    <property type="match status" value="1"/>
</dbReference>
<feature type="coiled-coil region" evidence="2">
    <location>
        <begin position="123"/>
        <end position="150"/>
    </location>
</feature>
<comment type="caution">
    <text evidence="5">The sequence shown here is derived from an EMBL/GenBank/DDBJ whole genome shotgun (WGS) entry which is preliminary data.</text>
</comment>
<dbReference type="Pfam" id="PF00072">
    <property type="entry name" value="Response_reg"/>
    <property type="match status" value="1"/>
</dbReference>
<feature type="modified residue" description="4-aspartylphosphate" evidence="1">
    <location>
        <position position="55"/>
    </location>
</feature>
<dbReference type="PROSITE" id="PS51832">
    <property type="entry name" value="HD_GYP"/>
    <property type="match status" value="1"/>
</dbReference>
<name>A0A347ZQX1_9CHLR</name>
<dbReference type="SUPFAM" id="SSF109604">
    <property type="entry name" value="HD-domain/PDEase-like"/>
    <property type="match status" value="1"/>
</dbReference>
<dbReference type="InterPro" id="IPR037522">
    <property type="entry name" value="HD_GYP_dom"/>
</dbReference>
<dbReference type="GO" id="GO:0000160">
    <property type="term" value="P:phosphorelay signal transduction system"/>
    <property type="evidence" value="ECO:0007669"/>
    <property type="project" value="InterPro"/>
</dbReference>
<evidence type="ECO:0000256" key="1">
    <source>
        <dbReference type="PROSITE-ProRule" id="PRU00169"/>
    </source>
</evidence>
<dbReference type="Pfam" id="PF13487">
    <property type="entry name" value="HD_5"/>
    <property type="match status" value="1"/>
</dbReference>
<dbReference type="SMART" id="SM00448">
    <property type="entry name" value="REC"/>
    <property type="match status" value="1"/>
</dbReference>
<keyword evidence="6" id="KW-1185">Reference proteome</keyword>
<evidence type="ECO:0000256" key="2">
    <source>
        <dbReference type="SAM" id="Coils"/>
    </source>
</evidence>